<dbReference type="PRINTS" id="PR00727">
    <property type="entry name" value="LEADERPTASE"/>
</dbReference>
<dbReference type="EMBL" id="CP043424">
    <property type="protein sequence ID" value="QIW12648.1"/>
    <property type="molecule type" value="Genomic_DNA"/>
</dbReference>
<feature type="domain" description="Peptidase S26" evidence="8">
    <location>
        <begin position="75"/>
        <end position="272"/>
    </location>
</feature>
<dbReference type="PANTHER" id="PTHR43390:SF1">
    <property type="entry name" value="CHLOROPLAST PROCESSING PEPTIDASE"/>
    <property type="match status" value="1"/>
</dbReference>
<dbReference type="AlphaFoldDB" id="A0A2Z4Y0Z2"/>
<reference evidence="10 12" key="2">
    <citation type="submission" date="2019-08" db="EMBL/GenBank/DDBJ databases">
        <title>Complete genome sequences of Francisella adeliensis (FSC1325 and FSC1326).</title>
        <authorList>
            <person name="Ohrman C."/>
            <person name="Uneklint I."/>
            <person name="Vallesi A."/>
            <person name="Karlsson L."/>
            <person name="Sjodin A."/>
        </authorList>
    </citation>
    <scope>NUCLEOTIDE SEQUENCE [LARGE SCALE GENOMIC DNA]</scope>
    <source>
        <strain evidence="10 12">FSC1325</strain>
    </source>
</reference>
<protein>
    <recommendedName>
        <fullName evidence="4 7">Signal peptidase I</fullName>
        <ecNumber evidence="3 7">3.4.21.89</ecNumber>
    </recommendedName>
</protein>
<feature type="active site" evidence="6">
    <location>
        <position position="103"/>
    </location>
</feature>
<proteinExistence type="inferred from homology"/>
<evidence type="ECO:0000313" key="12">
    <source>
        <dbReference type="Proteomes" id="UP000681131"/>
    </source>
</evidence>
<evidence type="ECO:0000256" key="2">
    <source>
        <dbReference type="ARBA" id="ARBA00009370"/>
    </source>
</evidence>
<keyword evidence="5 7" id="KW-0378">Hydrolase</keyword>
<dbReference type="PANTHER" id="PTHR43390">
    <property type="entry name" value="SIGNAL PEPTIDASE I"/>
    <property type="match status" value="1"/>
</dbReference>
<reference evidence="9 11" key="1">
    <citation type="submission" date="2017-06" db="EMBL/GenBank/DDBJ databases">
        <title>Complete genome of Francisella adeliensis.</title>
        <authorList>
            <person name="Vallesi A."/>
            <person name="Sjodin A."/>
        </authorList>
    </citation>
    <scope>NUCLEOTIDE SEQUENCE [LARGE SCALE GENOMIC DNA]</scope>
    <source>
        <strain evidence="9 11">FDC440</strain>
    </source>
</reference>
<feature type="active site" evidence="6">
    <location>
        <position position="158"/>
    </location>
</feature>
<comment type="similarity">
    <text evidence="2 7">Belongs to the peptidase S26 family.</text>
</comment>
<evidence type="ECO:0000313" key="9">
    <source>
        <dbReference type="EMBL" id="AXA34402.1"/>
    </source>
</evidence>
<keyword evidence="7" id="KW-0645">Protease</keyword>
<evidence type="ECO:0000313" key="11">
    <source>
        <dbReference type="Proteomes" id="UP000251120"/>
    </source>
</evidence>
<dbReference type="InterPro" id="IPR036286">
    <property type="entry name" value="LexA/Signal_pep-like_sf"/>
</dbReference>
<dbReference type="InterPro" id="IPR019758">
    <property type="entry name" value="Pept_S26A_signal_pept_1_CS"/>
</dbReference>
<evidence type="ECO:0000313" key="10">
    <source>
        <dbReference type="EMBL" id="QIW12648.1"/>
    </source>
</evidence>
<dbReference type="RefSeq" id="WP_112870579.1">
    <property type="nucleotide sequence ID" value="NZ_CP021781.1"/>
</dbReference>
<comment type="catalytic activity">
    <reaction evidence="1 7">
        <text>Cleavage of hydrophobic, N-terminal signal or leader sequences from secreted and periplasmic proteins.</text>
        <dbReference type="EC" id="3.4.21.89"/>
    </reaction>
</comment>
<dbReference type="GO" id="GO:0016020">
    <property type="term" value="C:membrane"/>
    <property type="evidence" value="ECO:0007669"/>
    <property type="project" value="UniProtKB-SubCell"/>
</dbReference>
<dbReference type="InterPro" id="IPR019757">
    <property type="entry name" value="Pept_S26A_signal_pept_1_Lys-AS"/>
</dbReference>
<dbReference type="Proteomes" id="UP000681131">
    <property type="component" value="Chromosome"/>
</dbReference>
<dbReference type="Proteomes" id="UP000251120">
    <property type="component" value="Chromosome"/>
</dbReference>
<dbReference type="EC" id="3.4.21.89" evidence="3 7"/>
<dbReference type="NCBIfam" id="TIGR02227">
    <property type="entry name" value="sigpep_I_bact"/>
    <property type="match status" value="1"/>
</dbReference>
<accession>A0A2Z4Y0Z2</accession>
<dbReference type="OrthoDB" id="9815782at2"/>
<dbReference type="Pfam" id="PF10502">
    <property type="entry name" value="Peptidase_S26"/>
    <property type="match status" value="1"/>
</dbReference>
<evidence type="ECO:0000259" key="8">
    <source>
        <dbReference type="Pfam" id="PF10502"/>
    </source>
</evidence>
<dbReference type="SUPFAM" id="SSF51306">
    <property type="entry name" value="LexA/Signal peptidase"/>
    <property type="match status" value="1"/>
</dbReference>
<evidence type="ECO:0000256" key="6">
    <source>
        <dbReference type="PIRSR" id="PIRSR600223-1"/>
    </source>
</evidence>
<dbReference type="CDD" id="cd06530">
    <property type="entry name" value="S26_SPase_I"/>
    <property type="match status" value="1"/>
</dbReference>
<dbReference type="GO" id="GO:0009003">
    <property type="term" value="F:signal peptidase activity"/>
    <property type="evidence" value="ECO:0007669"/>
    <property type="project" value="UniProtKB-EC"/>
</dbReference>
<dbReference type="InterPro" id="IPR000223">
    <property type="entry name" value="Pept_S26A_signal_pept_1"/>
</dbReference>
<comment type="subcellular location">
    <subcellularLocation>
        <location evidence="7">Membrane</location>
        <topology evidence="7">Multi-pass membrane protein</topology>
    </subcellularLocation>
</comment>
<feature type="transmembrane region" description="Helical" evidence="7">
    <location>
        <begin position="7"/>
        <end position="33"/>
    </location>
</feature>
<gene>
    <name evidence="9" type="primary">lepB</name>
    <name evidence="9" type="ORF">CDH04_08335</name>
    <name evidence="10" type="ORF">FZC43_08340</name>
</gene>
<feature type="transmembrane region" description="Helical" evidence="7">
    <location>
        <begin position="79"/>
        <end position="99"/>
    </location>
</feature>
<dbReference type="PROSITE" id="PS00761">
    <property type="entry name" value="SPASE_I_3"/>
    <property type="match status" value="1"/>
</dbReference>
<evidence type="ECO:0000256" key="1">
    <source>
        <dbReference type="ARBA" id="ARBA00000677"/>
    </source>
</evidence>
<dbReference type="PROSITE" id="PS00760">
    <property type="entry name" value="SPASE_I_2"/>
    <property type="match status" value="1"/>
</dbReference>
<name>A0A2Z4Y0Z2_9GAMM</name>
<dbReference type="GO" id="GO:0004252">
    <property type="term" value="F:serine-type endopeptidase activity"/>
    <property type="evidence" value="ECO:0007669"/>
    <property type="project" value="InterPro"/>
</dbReference>
<evidence type="ECO:0000256" key="4">
    <source>
        <dbReference type="ARBA" id="ARBA00019232"/>
    </source>
</evidence>
<keyword evidence="7" id="KW-0472">Membrane</keyword>
<dbReference type="KEGG" id="fad:CDH04_08335"/>
<dbReference type="Gene3D" id="2.10.109.10">
    <property type="entry name" value="Umud Fragment, subunit A"/>
    <property type="match status" value="1"/>
</dbReference>
<dbReference type="EMBL" id="CP021781">
    <property type="protein sequence ID" value="AXA34402.1"/>
    <property type="molecule type" value="Genomic_DNA"/>
</dbReference>
<evidence type="ECO:0000256" key="5">
    <source>
        <dbReference type="ARBA" id="ARBA00022801"/>
    </source>
</evidence>
<sequence length="291" mass="33178">MEILNNILGYLLSLGFTFWLLFLTIASGAIYIVDYLFFQKSRLAPYKDQLKGLKKKEKRQFYKDHGLKAPFVADQARSLFSVFIIVFFLRTFLVGNFLIPTASMTPTLPVGDFIFVDKTAYGIRAPFSNKTLIKVGEPKRGDIMVLHFPVNPDVDFVKRVVGLPGDVISYNNKMLTINGKKLDYTNCNRDAMNYYNNSMAGGSGDTVCTEDLLGVKHEIDWIEAVKPTNFEGLKVPAGHYFVMGDNRDNSEDSRYWGFVPEKDLVGKAKIVWMSWDKIDKKVRWSELGRTF</sequence>
<keyword evidence="7" id="KW-1133">Transmembrane helix</keyword>
<dbReference type="GO" id="GO:0006465">
    <property type="term" value="P:signal peptide processing"/>
    <property type="evidence" value="ECO:0007669"/>
    <property type="project" value="InterPro"/>
</dbReference>
<organism evidence="9 11">
    <name type="scientific">Francisella adeliensis</name>
    <dbReference type="NCBI Taxonomy" id="2007306"/>
    <lineage>
        <taxon>Bacteria</taxon>
        <taxon>Pseudomonadati</taxon>
        <taxon>Pseudomonadota</taxon>
        <taxon>Gammaproteobacteria</taxon>
        <taxon>Thiotrichales</taxon>
        <taxon>Francisellaceae</taxon>
        <taxon>Francisella</taxon>
    </lineage>
</organism>
<evidence type="ECO:0000256" key="3">
    <source>
        <dbReference type="ARBA" id="ARBA00013208"/>
    </source>
</evidence>
<evidence type="ECO:0000256" key="7">
    <source>
        <dbReference type="RuleBase" id="RU362042"/>
    </source>
</evidence>
<dbReference type="InterPro" id="IPR019533">
    <property type="entry name" value="Peptidase_S26"/>
</dbReference>
<keyword evidence="7" id="KW-0812">Transmembrane</keyword>
<keyword evidence="12" id="KW-1185">Reference proteome</keyword>